<protein>
    <submittedName>
        <fullName evidence="2">BA75_03443T0</fullName>
    </submittedName>
</protein>
<sequence length="167" mass="19214">MNTTLPATSPTTKTKRRYSHDEPTPKKQQRSKLVSIDNTNDQKHIDQLKNQYPVFHHPDGGFIQFTPNGNIRTIFQDNKQISIVETSSSFDLAHIDKGIDGYSVVNKNKFNVVTNSSSNPSPSNEIEAYMREGYNNSKYYYLDSENDTANKMAYYFNDDDEDFSDYD</sequence>
<keyword evidence="3" id="KW-1185">Reference proteome</keyword>
<gene>
    <name evidence="2" type="ORF">ATY40_BA7503443</name>
</gene>
<organism evidence="2 3">
    <name type="scientific">Komagataella pastoris</name>
    <name type="common">Yeast</name>
    <name type="synonym">Pichia pastoris</name>
    <dbReference type="NCBI Taxonomy" id="4922"/>
    <lineage>
        <taxon>Eukaryota</taxon>
        <taxon>Fungi</taxon>
        <taxon>Dikarya</taxon>
        <taxon>Ascomycota</taxon>
        <taxon>Saccharomycotina</taxon>
        <taxon>Pichiomycetes</taxon>
        <taxon>Pichiales</taxon>
        <taxon>Pichiaceae</taxon>
        <taxon>Komagataella</taxon>
    </lineage>
</organism>
<feature type="compositionally biased region" description="Low complexity" evidence="1">
    <location>
        <begin position="1"/>
        <end position="12"/>
    </location>
</feature>
<accession>A0A1B2JFD0</accession>
<dbReference type="OrthoDB" id="3997547at2759"/>
<dbReference type="EMBL" id="CP014586">
    <property type="protein sequence ID" value="ANZ76774.1"/>
    <property type="molecule type" value="Genomic_DNA"/>
</dbReference>
<dbReference type="Proteomes" id="UP000094565">
    <property type="component" value="Chromosome 3"/>
</dbReference>
<proteinExistence type="predicted"/>
<evidence type="ECO:0000313" key="3">
    <source>
        <dbReference type="Proteomes" id="UP000094565"/>
    </source>
</evidence>
<reference evidence="2 3" key="1">
    <citation type="submission" date="2016-02" db="EMBL/GenBank/DDBJ databases">
        <title>Comparative genomic and transcriptomic foundation for Pichia pastoris.</title>
        <authorList>
            <person name="Love K.R."/>
            <person name="Shah K.A."/>
            <person name="Whittaker C.A."/>
            <person name="Wu J."/>
            <person name="Bartlett M.C."/>
            <person name="Ma D."/>
            <person name="Leeson R.L."/>
            <person name="Priest M."/>
            <person name="Young S.K."/>
            <person name="Love J.C."/>
        </authorList>
    </citation>
    <scope>NUCLEOTIDE SEQUENCE [LARGE SCALE GENOMIC DNA]</scope>
    <source>
        <strain evidence="2 3">ATCC 28485</strain>
    </source>
</reference>
<feature type="region of interest" description="Disordered" evidence="1">
    <location>
        <begin position="1"/>
        <end position="33"/>
    </location>
</feature>
<evidence type="ECO:0000313" key="2">
    <source>
        <dbReference type="EMBL" id="ANZ76774.1"/>
    </source>
</evidence>
<name>A0A1B2JFD0_PICPA</name>
<evidence type="ECO:0000256" key="1">
    <source>
        <dbReference type="SAM" id="MobiDB-lite"/>
    </source>
</evidence>
<dbReference type="AlphaFoldDB" id="A0A1B2JFD0"/>